<dbReference type="Pfam" id="PF00849">
    <property type="entry name" value="PseudoU_synth_2"/>
    <property type="match status" value="1"/>
</dbReference>
<dbReference type="GO" id="GO:0140098">
    <property type="term" value="F:catalytic activity, acting on RNA"/>
    <property type="evidence" value="ECO:0007669"/>
    <property type="project" value="UniProtKB-ARBA"/>
</dbReference>
<dbReference type="Gene3D" id="3.30.2350.10">
    <property type="entry name" value="Pseudouridine synthase"/>
    <property type="match status" value="1"/>
</dbReference>
<keyword evidence="7" id="KW-1185">Reference proteome</keyword>
<dbReference type="AlphaFoldDB" id="C0CJS7"/>
<protein>
    <recommendedName>
        <fullName evidence="3">RNA pseudouridylate synthase</fullName>
    </recommendedName>
    <alternativeName>
        <fullName evidence="4">RNA-uridine isomerase</fullName>
    </alternativeName>
</protein>
<gene>
    <name evidence="6" type="ORF">RUMHYD_01097</name>
</gene>
<reference evidence="6 7" key="2">
    <citation type="submission" date="2009-02" db="EMBL/GenBank/DDBJ databases">
        <title>Draft genome sequence of Blautia hydrogenotrophica DSM 10507 (Ruminococcus hydrogenotrophicus DSM 10507).</title>
        <authorList>
            <person name="Sudarsanam P."/>
            <person name="Ley R."/>
            <person name="Guruge J."/>
            <person name="Turnbaugh P.J."/>
            <person name="Mahowald M."/>
            <person name="Liep D."/>
            <person name="Gordon J."/>
        </authorList>
    </citation>
    <scope>NUCLEOTIDE SEQUENCE [LARGE SCALE GENOMIC DNA]</scope>
    <source>
        <strain evidence="7">DSM 10507 / JCM 14656 / S5a33</strain>
    </source>
</reference>
<evidence type="ECO:0000313" key="7">
    <source>
        <dbReference type="Proteomes" id="UP000003100"/>
    </source>
</evidence>
<dbReference type="RefSeq" id="WP_005946925.1">
    <property type="nucleotide sequence ID" value="NZ_CP136423.1"/>
</dbReference>
<dbReference type="eggNOG" id="COG0564">
    <property type="taxonomic scope" value="Bacteria"/>
</dbReference>
<reference evidence="6 7" key="1">
    <citation type="submission" date="2009-01" db="EMBL/GenBank/DDBJ databases">
        <authorList>
            <person name="Fulton L."/>
            <person name="Clifton S."/>
            <person name="Fulton B."/>
            <person name="Xu J."/>
            <person name="Minx P."/>
            <person name="Pepin K.H."/>
            <person name="Johnson M."/>
            <person name="Bhonagiri V."/>
            <person name="Nash W.E."/>
            <person name="Mardis E.R."/>
            <person name="Wilson R.K."/>
        </authorList>
    </citation>
    <scope>NUCLEOTIDE SEQUENCE [LARGE SCALE GENOMIC DNA]</scope>
    <source>
        <strain evidence="7">DSM 10507 / JCM 14656 / S5a33</strain>
    </source>
</reference>
<dbReference type="GO" id="GO:0009982">
    <property type="term" value="F:pseudouridine synthase activity"/>
    <property type="evidence" value="ECO:0007669"/>
    <property type="project" value="InterPro"/>
</dbReference>
<dbReference type="PANTHER" id="PTHR21600:SF87">
    <property type="entry name" value="RNA PSEUDOURIDYLATE SYNTHASE DOMAIN-CONTAINING PROTEIN 1"/>
    <property type="match status" value="1"/>
</dbReference>
<sequence>MLREVIVYEDEDLIVCHKPAGMAVQSAGIGRMDLESALKNELAMRNPEKLPYVAVIHRLDQPVEGLVVFAKNPKAASGLSSQSARGEMKKCYLAVAQDAKVPDKERLEDWLRRDGRKNYSMVVPKNTSGSKRAVLEYRLLKRQNGKMLLHIQLLTGRHHQIRVQMAHRGMPLLGDRKYNPGTQNVHLGLCACELSFTHPLSGGKMDFCIQPRGETFQGFFE</sequence>
<dbReference type="InterPro" id="IPR006145">
    <property type="entry name" value="PsdUridine_synth_RsuA/RluA"/>
</dbReference>
<name>C0CJS7_BLAHS</name>
<evidence type="ECO:0000256" key="4">
    <source>
        <dbReference type="ARBA" id="ARBA00033164"/>
    </source>
</evidence>
<evidence type="ECO:0000256" key="3">
    <source>
        <dbReference type="ARBA" id="ARBA00031870"/>
    </source>
</evidence>
<dbReference type="InterPro" id="IPR050188">
    <property type="entry name" value="RluA_PseudoU_synthase"/>
</dbReference>
<feature type="domain" description="Pseudouridine synthase RsuA/RluA-like" evidence="5">
    <location>
        <begin position="12"/>
        <end position="167"/>
    </location>
</feature>
<accession>C0CJS7</accession>
<dbReference type="Proteomes" id="UP000003100">
    <property type="component" value="Unassembled WGS sequence"/>
</dbReference>
<dbReference type="InterPro" id="IPR020103">
    <property type="entry name" value="PsdUridine_synth_cat_dom_sf"/>
</dbReference>
<dbReference type="PATRIC" id="fig|476272.21.peg.2442"/>
<proteinExistence type="inferred from homology"/>
<dbReference type="CDD" id="cd02869">
    <property type="entry name" value="PseudoU_synth_RluA_like"/>
    <property type="match status" value="1"/>
</dbReference>
<evidence type="ECO:0000313" key="6">
    <source>
        <dbReference type="EMBL" id="EEG49965.1"/>
    </source>
</evidence>
<evidence type="ECO:0000256" key="2">
    <source>
        <dbReference type="ARBA" id="ARBA00010876"/>
    </source>
</evidence>
<dbReference type="GeneID" id="86820377"/>
<evidence type="ECO:0000256" key="1">
    <source>
        <dbReference type="ARBA" id="ARBA00000073"/>
    </source>
</evidence>
<dbReference type="HOGENOM" id="CLU_016902_11_2_9"/>
<comment type="similarity">
    <text evidence="2">Belongs to the pseudouridine synthase RluA family.</text>
</comment>
<comment type="catalytic activity">
    <reaction evidence="1">
        <text>a uridine in RNA = a pseudouridine in RNA</text>
        <dbReference type="Rhea" id="RHEA:48348"/>
        <dbReference type="Rhea" id="RHEA-COMP:12068"/>
        <dbReference type="Rhea" id="RHEA-COMP:12069"/>
        <dbReference type="ChEBI" id="CHEBI:65314"/>
        <dbReference type="ChEBI" id="CHEBI:65315"/>
    </reaction>
</comment>
<organism evidence="6 7">
    <name type="scientific">Blautia hydrogenotrophica (strain DSM 10507 / JCM 14656 / S5a33)</name>
    <name type="common">Ruminococcus hydrogenotrophicus</name>
    <dbReference type="NCBI Taxonomy" id="476272"/>
    <lineage>
        <taxon>Bacteria</taxon>
        <taxon>Bacillati</taxon>
        <taxon>Bacillota</taxon>
        <taxon>Clostridia</taxon>
        <taxon>Lachnospirales</taxon>
        <taxon>Lachnospiraceae</taxon>
        <taxon>Blautia</taxon>
    </lineage>
</organism>
<dbReference type="SUPFAM" id="SSF55120">
    <property type="entry name" value="Pseudouridine synthase"/>
    <property type="match status" value="1"/>
</dbReference>
<evidence type="ECO:0000259" key="5">
    <source>
        <dbReference type="Pfam" id="PF00849"/>
    </source>
</evidence>
<dbReference type="EMBL" id="ACBZ01000048">
    <property type="protein sequence ID" value="EEG49965.1"/>
    <property type="molecule type" value="Genomic_DNA"/>
</dbReference>
<dbReference type="PANTHER" id="PTHR21600">
    <property type="entry name" value="MITOCHONDRIAL RNA PSEUDOURIDINE SYNTHASE"/>
    <property type="match status" value="1"/>
</dbReference>
<dbReference type="GO" id="GO:0000455">
    <property type="term" value="P:enzyme-directed rRNA pseudouridine synthesis"/>
    <property type="evidence" value="ECO:0007669"/>
    <property type="project" value="TreeGrafter"/>
</dbReference>
<dbReference type="GO" id="GO:0003723">
    <property type="term" value="F:RNA binding"/>
    <property type="evidence" value="ECO:0007669"/>
    <property type="project" value="InterPro"/>
</dbReference>
<comment type="caution">
    <text evidence="6">The sequence shown here is derived from an EMBL/GenBank/DDBJ whole genome shotgun (WGS) entry which is preliminary data.</text>
</comment>